<dbReference type="NCBIfam" id="TIGR00449">
    <property type="entry name" value="tgt_general"/>
    <property type="match status" value="1"/>
</dbReference>
<dbReference type="InterPro" id="IPR036511">
    <property type="entry name" value="TGT-like_sf"/>
</dbReference>
<feature type="region of interest" description="Disordered" evidence="1">
    <location>
        <begin position="1"/>
        <end position="30"/>
    </location>
</feature>
<evidence type="ECO:0000313" key="3">
    <source>
        <dbReference type="EMBL" id="KAK6130579.1"/>
    </source>
</evidence>
<evidence type="ECO:0000256" key="1">
    <source>
        <dbReference type="SAM" id="MobiDB-lite"/>
    </source>
</evidence>
<evidence type="ECO:0000259" key="2">
    <source>
        <dbReference type="Pfam" id="PF01702"/>
    </source>
</evidence>
<organism evidence="3 4">
    <name type="scientific">Rehmannia glutinosa</name>
    <name type="common">Chinese foxglove</name>
    <dbReference type="NCBI Taxonomy" id="99300"/>
    <lineage>
        <taxon>Eukaryota</taxon>
        <taxon>Viridiplantae</taxon>
        <taxon>Streptophyta</taxon>
        <taxon>Embryophyta</taxon>
        <taxon>Tracheophyta</taxon>
        <taxon>Spermatophyta</taxon>
        <taxon>Magnoliopsida</taxon>
        <taxon>eudicotyledons</taxon>
        <taxon>Gunneridae</taxon>
        <taxon>Pentapetalae</taxon>
        <taxon>asterids</taxon>
        <taxon>lamiids</taxon>
        <taxon>Lamiales</taxon>
        <taxon>Orobanchaceae</taxon>
        <taxon>Rehmannieae</taxon>
        <taxon>Rehmannia</taxon>
    </lineage>
</organism>
<dbReference type="SUPFAM" id="SSF51713">
    <property type="entry name" value="tRNA-guanine transglycosylase"/>
    <property type="match status" value="2"/>
</dbReference>
<accession>A0ABR0V8L4</accession>
<reference evidence="3 4" key="1">
    <citation type="journal article" date="2021" name="Comput. Struct. Biotechnol. J.">
        <title>De novo genome assembly of the potent medicinal plant Rehmannia glutinosa using nanopore technology.</title>
        <authorList>
            <person name="Ma L."/>
            <person name="Dong C."/>
            <person name="Song C."/>
            <person name="Wang X."/>
            <person name="Zheng X."/>
            <person name="Niu Y."/>
            <person name="Chen S."/>
            <person name="Feng W."/>
        </authorList>
    </citation>
    <scope>NUCLEOTIDE SEQUENCE [LARGE SCALE GENOMIC DNA]</scope>
    <source>
        <strain evidence="3">DH-2019</strain>
    </source>
</reference>
<feature type="compositionally biased region" description="Polar residues" evidence="1">
    <location>
        <begin position="18"/>
        <end position="29"/>
    </location>
</feature>
<dbReference type="Proteomes" id="UP001318860">
    <property type="component" value="Unassembled WGS sequence"/>
</dbReference>
<evidence type="ECO:0000313" key="4">
    <source>
        <dbReference type="Proteomes" id="UP001318860"/>
    </source>
</evidence>
<dbReference type="Pfam" id="PF01702">
    <property type="entry name" value="TGT"/>
    <property type="match status" value="2"/>
</dbReference>
<feature type="domain" description="tRNA-guanine(15) transglycosylase-like" evidence="2">
    <location>
        <begin position="393"/>
        <end position="428"/>
    </location>
</feature>
<protein>
    <recommendedName>
        <fullName evidence="2">tRNA-guanine(15) transglycosylase-like domain-containing protein</fullName>
    </recommendedName>
</protein>
<dbReference type="InterPro" id="IPR050852">
    <property type="entry name" value="Queuine_tRNA-ribosyltrfase"/>
</dbReference>
<dbReference type="PANTHER" id="PTHR46064:SF1">
    <property type="entry name" value="QUEUINE TRNA-RIBOSYLTRANSFERASE ACCESSORY SUBUNIT 2"/>
    <property type="match status" value="1"/>
</dbReference>
<proteinExistence type="predicted"/>
<dbReference type="Gene3D" id="3.20.20.105">
    <property type="entry name" value="Queuine tRNA-ribosyltransferase-like"/>
    <property type="match status" value="2"/>
</dbReference>
<dbReference type="EMBL" id="JABTTQ020001569">
    <property type="protein sequence ID" value="KAK6130579.1"/>
    <property type="molecule type" value="Genomic_DNA"/>
</dbReference>
<gene>
    <name evidence="3" type="ORF">DH2020_035671</name>
</gene>
<keyword evidence="4" id="KW-1185">Reference proteome</keyword>
<dbReference type="PANTHER" id="PTHR46064">
    <property type="entry name" value="QUEUINE TRNA-RIBOSYLTRANSFERASE ACCESSORY SUBUNIT 2"/>
    <property type="match status" value="1"/>
</dbReference>
<feature type="domain" description="tRNA-guanine(15) transglycosylase-like" evidence="2">
    <location>
        <begin position="66"/>
        <end position="367"/>
    </location>
</feature>
<name>A0ABR0V8L4_REHGL</name>
<sequence length="439" mass="48348">MEQGRLSGRATPGGQLFDRNSSSPPQYSQGPARFYLPRPSLFSPYARLAPPPIQPSSLISSEGISLKTISELGGLHQMLGLHEHVFAAVPRDSTISLPDYQSSNRMGASFETPCGRLLIKPLQYMEMISSMKPNMWATLADEVPAWVSEKRNKASVDRTTGGAVFGSIVGGSKIEERKRCAEAVAERNVSGNLISEVGNTMPLGSVRKWSGCDRETDDILGFCLGGFGLGESMDERPSLLGAITNVKEILPEEKPRQICGLGLPEEVLQGVAAGIDLFDSTYIYHLTLGGFALTFPLEEIRRHGYGDQLSDTGRDGSKINLKATIYRKDTSPILEGCKCYTCQNHTKAYINHLLNVHEMLAQILLEMYVPNSLPIAVALFLGRVILTRNFCHLSSHNTHHYLGFFQMIREAIKGGTFEEFRQNFVETRRDHILAAALSA</sequence>
<comment type="caution">
    <text evidence="3">The sequence shown here is derived from an EMBL/GenBank/DDBJ whole genome shotgun (WGS) entry which is preliminary data.</text>
</comment>
<dbReference type="InterPro" id="IPR002616">
    <property type="entry name" value="tRNA_ribo_trans-like"/>
</dbReference>